<comment type="caution">
    <text evidence="2">The sequence shown here is derived from an EMBL/GenBank/DDBJ whole genome shotgun (WGS) entry which is preliminary data.</text>
</comment>
<feature type="non-terminal residue" evidence="2">
    <location>
        <position position="145"/>
    </location>
</feature>
<dbReference type="Proteomes" id="UP000694660">
    <property type="component" value="Unassembled WGS sequence"/>
</dbReference>
<sequence length="145" mass="16277">MANVSYLNLTWLAEHLRDELKAKKTILLYAYNGTGKTRLSTTFKDLGKAVDENGEVTKRDTLYFNAYTEDLFTWDNDLENDQERVLELPLSQNSCRLDRIQNPGAMRRERSGSIRTKIQGQSARSTVAAGGRLSGSGFPGTEHFG</sequence>
<name>A0A944DCC6_DENI1</name>
<accession>A0A944DCC6</accession>
<reference evidence="3" key="1">
    <citation type="journal article" date="2022" name="ISME J.">
        <title>Genetic and phylogenetic analysis of dissimilatory iodate-reducing bacteria identifies potential niches across the world's oceans.</title>
        <authorList>
            <person name="Reyes-Umana V."/>
            <person name="Henning Z."/>
            <person name="Lee K."/>
            <person name="Barnum T.P."/>
            <person name="Coates J.D."/>
        </authorList>
    </citation>
    <scope>NUCLEOTIDE SEQUENCE [LARGE SCALE GENOMIC DNA]</scope>
    <source>
        <strain evidence="3">IR12</strain>
    </source>
</reference>
<keyword evidence="3" id="KW-1185">Reference proteome</keyword>
<dbReference type="AlphaFoldDB" id="A0A944DCC6"/>
<gene>
    <name evidence="2" type="ORF">I8J34_23755</name>
</gene>
<feature type="region of interest" description="Disordered" evidence="1">
    <location>
        <begin position="117"/>
        <end position="145"/>
    </location>
</feature>
<evidence type="ECO:0000313" key="3">
    <source>
        <dbReference type="Proteomes" id="UP000694660"/>
    </source>
</evidence>
<evidence type="ECO:0000313" key="2">
    <source>
        <dbReference type="EMBL" id="MBT0964200.1"/>
    </source>
</evidence>
<protein>
    <recommendedName>
        <fullName evidence="4">Anticodon nuclease</fullName>
    </recommendedName>
</protein>
<organism evidence="2 3">
    <name type="scientific">Denitromonas iodatirespirans</name>
    <dbReference type="NCBI Taxonomy" id="2795389"/>
    <lineage>
        <taxon>Bacteria</taxon>
        <taxon>Pseudomonadati</taxon>
        <taxon>Pseudomonadota</taxon>
        <taxon>Betaproteobacteria</taxon>
        <taxon>Rhodocyclales</taxon>
        <taxon>Zoogloeaceae</taxon>
        <taxon>Denitromonas</taxon>
    </lineage>
</organism>
<proteinExistence type="predicted"/>
<evidence type="ECO:0000256" key="1">
    <source>
        <dbReference type="SAM" id="MobiDB-lite"/>
    </source>
</evidence>
<evidence type="ECO:0008006" key="4">
    <source>
        <dbReference type="Google" id="ProtNLM"/>
    </source>
</evidence>
<dbReference type="EMBL" id="JAEKFT010000065">
    <property type="protein sequence ID" value="MBT0964200.1"/>
    <property type="molecule type" value="Genomic_DNA"/>
</dbReference>